<evidence type="ECO:0000256" key="4">
    <source>
        <dbReference type="ARBA" id="ARBA00022989"/>
    </source>
</evidence>
<protein>
    <submittedName>
        <fullName evidence="7">YhjD/YihY/BrkB family envelope integrity protein</fullName>
    </submittedName>
</protein>
<dbReference type="AlphaFoldDB" id="A0ABD5P984"/>
<keyword evidence="2" id="KW-1003">Cell membrane</keyword>
<feature type="transmembrane region" description="Helical" evidence="6">
    <location>
        <begin position="128"/>
        <end position="147"/>
    </location>
</feature>
<accession>A0ABD5P984</accession>
<organism evidence="7 8">
    <name type="scientific">Halobium salinum</name>
    <dbReference type="NCBI Taxonomy" id="1364940"/>
    <lineage>
        <taxon>Archaea</taxon>
        <taxon>Methanobacteriati</taxon>
        <taxon>Methanobacteriota</taxon>
        <taxon>Stenosarchaea group</taxon>
        <taxon>Halobacteria</taxon>
        <taxon>Halobacteriales</taxon>
        <taxon>Haloferacaceae</taxon>
        <taxon>Halobium</taxon>
    </lineage>
</organism>
<feature type="transmembrane region" description="Helical" evidence="6">
    <location>
        <begin position="159"/>
        <end position="179"/>
    </location>
</feature>
<dbReference type="PIRSF" id="PIRSF035875">
    <property type="entry name" value="RNase_BN"/>
    <property type="match status" value="1"/>
</dbReference>
<dbReference type="GO" id="GO:0005886">
    <property type="term" value="C:plasma membrane"/>
    <property type="evidence" value="ECO:0007669"/>
    <property type="project" value="UniProtKB-SubCell"/>
</dbReference>
<dbReference type="Pfam" id="PF03631">
    <property type="entry name" value="Virul_fac_BrkB"/>
    <property type="match status" value="1"/>
</dbReference>
<evidence type="ECO:0000313" key="8">
    <source>
        <dbReference type="Proteomes" id="UP001595921"/>
    </source>
</evidence>
<feature type="transmembrane region" description="Helical" evidence="6">
    <location>
        <begin position="191"/>
        <end position="212"/>
    </location>
</feature>
<evidence type="ECO:0000256" key="3">
    <source>
        <dbReference type="ARBA" id="ARBA00022692"/>
    </source>
</evidence>
<dbReference type="RefSeq" id="WP_267622465.1">
    <property type="nucleotide sequence ID" value="NZ_JAODIW010000006.1"/>
</dbReference>
<evidence type="ECO:0000256" key="2">
    <source>
        <dbReference type="ARBA" id="ARBA00022475"/>
    </source>
</evidence>
<feature type="transmembrane region" description="Helical" evidence="6">
    <location>
        <begin position="218"/>
        <end position="247"/>
    </location>
</feature>
<keyword evidence="4 6" id="KW-1133">Transmembrane helix</keyword>
<dbReference type="PANTHER" id="PTHR30213">
    <property type="entry name" value="INNER MEMBRANE PROTEIN YHJD"/>
    <property type="match status" value="1"/>
</dbReference>
<keyword evidence="3 6" id="KW-0812">Transmembrane</keyword>
<evidence type="ECO:0000256" key="1">
    <source>
        <dbReference type="ARBA" id="ARBA00004651"/>
    </source>
</evidence>
<dbReference type="EMBL" id="JBHSDS010000003">
    <property type="protein sequence ID" value="MFC4357233.1"/>
    <property type="molecule type" value="Genomic_DNA"/>
</dbReference>
<name>A0ABD5P984_9EURY</name>
<evidence type="ECO:0000256" key="6">
    <source>
        <dbReference type="SAM" id="Phobius"/>
    </source>
</evidence>
<feature type="transmembrane region" description="Helical" evidence="6">
    <location>
        <begin position="30"/>
        <end position="49"/>
    </location>
</feature>
<comment type="caution">
    <text evidence="7">The sequence shown here is derived from an EMBL/GenBank/DDBJ whole genome shotgun (WGS) entry which is preliminary data.</text>
</comment>
<evidence type="ECO:0000256" key="5">
    <source>
        <dbReference type="ARBA" id="ARBA00023136"/>
    </source>
</evidence>
<dbReference type="PANTHER" id="PTHR30213:SF0">
    <property type="entry name" value="UPF0761 MEMBRANE PROTEIN YIHY"/>
    <property type="match status" value="1"/>
</dbReference>
<dbReference type="Proteomes" id="UP001595921">
    <property type="component" value="Unassembled WGS sequence"/>
</dbReference>
<evidence type="ECO:0000313" key="7">
    <source>
        <dbReference type="EMBL" id="MFC4357233.1"/>
    </source>
</evidence>
<gene>
    <name evidence="7" type="ORF">ACFO0N_04630</name>
</gene>
<reference evidence="7 8" key="1">
    <citation type="journal article" date="2019" name="Int. J. Syst. Evol. Microbiol.">
        <title>The Global Catalogue of Microorganisms (GCM) 10K type strain sequencing project: providing services to taxonomists for standard genome sequencing and annotation.</title>
        <authorList>
            <consortium name="The Broad Institute Genomics Platform"/>
            <consortium name="The Broad Institute Genome Sequencing Center for Infectious Disease"/>
            <person name="Wu L."/>
            <person name="Ma J."/>
        </authorList>
    </citation>
    <scope>NUCLEOTIDE SEQUENCE [LARGE SCALE GENOMIC DNA]</scope>
    <source>
        <strain evidence="7 8">CGMCC 1.12553</strain>
    </source>
</reference>
<sequence length="261" mass="27249">MARLAGALDATKTVVGVLYEQDIKYPAAAIAYYAFLSFVPLLLLVVALLGRRFAFEVYTGSARFVTPETQQLLYQALTTASGRTGAMVLSVGAIAWGGANVAVGFLTVVERVEGAVEQPLSTQVRDGGVVLGALSVAILAIFAQSVALSVSSVGLLETLVGFGLLLLVLTGALLPLYYVPSRVVVSPREALPGALTAASGWTVLHAGIQFYTANAAQYAIYGVVSGIVIILTTTYIAAVVLMAGLVVNAVRTTDWERLPPT</sequence>
<keyword evidence="5 6" id="KW-0472">Membrane</keyword>
<dbReference type="InterPro" id="IPR017039">
    <property type="entry name" value="Virul_fac_BrkB"/>
</dbReference>
<keyword evidence="8" id="KW-1185">Reference proteome</keyword>
<proteinExistence type="predicted"/>
<comment type="subcellular location">
    <subcellularLocation>
        <location evidence="1">Cell membrane</location>
        <topology evidence="1">Multi-pass membrane protein</topology>
    </subcellularLocation>
</comment>